<evidence type="ECO:0000256" key="1">
    <source>
        <dbReference type="ARBA" id="ARBA00004196"/>
    </source>
</evidence>
<dbReference type="EMBL" id="JAUJYO010000010">
    <property type="protein sequence ID" value="KAK1306100.1"/>
    <property type="molecule type" value="Genomic_DNA"/>
</dbReference>
<keyword evidence="3" id="KW-1185">Reference proteome</keyword>
<dbReference type="PANTHER" id="PTHR48059">
    <property type="entry name" value="POLYGALACTURONASE INHIBITOR 1"/>
    <property type="match status" value="1"/>
</dbReference>
<proteinExistence type="predicted"/>
<accession>A0AAV9DYD7</accession>
<dbReference type="Pfam" id="PF00560">
    <property type="entry name" value="LRR_1"/>
    <property type="match status" value="2"/>
</dbReference>
<reference evidence="2" key="2">
    <citation type="submission" date="2023-06" db="EMBL/GenBank/DDBJ databases">
        <authorList>
            <person name="Ma L."/>
            <person name="Liu K.-W."/>
            <person name="Li Z."/>
            <person name="Hsiao Y.-Y."/>
            <person name="Qi Y."/>
            <person name="Fu T."/>
            <person name="Tang G."/>
            <person name="Zhang D."/>
            <person name="Sun W.-H."/>
            <person name="Liu D.-K."/>
            <person name="Li Y."/>
            <person name="Chen G.-Z."/>
            <person name="Liu X.-D."/>
            <person name="Liao X.-Y."/>
            <person name="Jiang Y.-T."/>
            <person name="Yu X."/>
            <person name="Hao Y."/>
            <person name="Huang J."/>
            <person name="Zhao X.-W."/>
            <person name="Ke S."/>
            <person name="Chen Y.-Y."/>
            <person name="Wu W.-L."/>
            <person name="Hsu J.-L."/>
            <person name="Lin Y.-F."/>
            <person name="Huang M.-D."/>
            <person name="Li C.-Y."/>
            <person name="Huang L."/>
            <person name="Wang Z.-W."/>
            <person name="Zhao X."/>
            <person name="Zhong W.-Y."/>
            <person name="Peng D.-H."/>
            <person name="Ahmad S."/>
            <person name="Lan S."/>
            <person name="Zhang J.-S."/>
            <person name="Tsai W.-C."/>
            <person name="Van De Peer Y."/>
            <person name="Liu Z.-J."/>
        </authorList>
    </citation>
    <scope>NUCLEOTIDE SEQUENCE</scope>
    <source>
        <strain evidence="2">CP</strain>
        <tissue evidence="2">Leaves</tissue>
    </source>
</reference>
<dbReference type="InterPro" id="IPR001611">
    <property type="entry name" value="Leu-rich_rpt"/>
</dbReference>
<dbReference type="Proteomes" id="UP001180020">
    <property type="component" value="Unassembled WGS sequence"/>
</dbReference>
<gene>
    <name evidence="2" type="ORF">QJS10_CPA10g01227</name>
</gene>
<dbReference type="SUPFAM" id="SSF52058">
    <property type="entry name" value="L domain-like"/>
    <property type="match status" value="1"/>
</dbReference>
<evidence type="ECO:0000313" key="2">
    <source>
        <dbReference type="EMBL" id="KAK1306100.1"/>
    </source>
</evidence>
<evidence type="ECO:0000313" key="3">
    <source>
        <dbReference type="Proteomes" id="UP001180020"/>
    </source>
</evidence>
<comment type="caution">
    <text evidence="2">The sequence shown here is derived from an EMBL/GenBank/DDBJ whole genome shotgun (WGS) entry which is preliminary data.</text>
</comment>
<dbReference type="InterPro" id="IPR051848">
    <property type="entry name" value="PGIP"/>
</dbReference>
<sequence length="97" mass="10474">MELTLDSLSLSGRVSPRGLLQLQSLCFLSLSNNFIGTLSPDLTKVDNLSNNALSGRVSYEFFRKCGSLWSMSLANNAFDGELPSSLGSCASLAYLNF</sequence>
<protein>
    <submittedName>
        <fullName evidence="2">Uncharacterized protein</fullName>
    </submittedName>
</protein>
<dbReference type="Gene3D" id="3.80.10.10">
    <property type="entry name" value="Ribonuclease Inhibitor"/>
    <property type="match status" value="1"/>
</dbReference>
<dbReference type="PANTHER" id="PTHR48059:SF30">
    <property type="entry name" value="OS06G0587000 PROTEIN"/>
    <property type="match status" value="1"/>
</dbReference>
<dbReference type="AlphaFoldDB" id="A0AAV9DYD7"/>
<organism evidence="2 3">
    <name type="scientific">Acorus calamus</name>
    <name type="common">Sweet flag</name>
    <dbReference type="NCBI Taxonomy" id="4465"/>
    <lineage>
        <taxon>Eukaryota</taxon>
        <taxon>Viridiplantae</taxon>
        <taxon>Streptophyta</taxon>
        <taxon>Embryophyta</taxon>
        <taxon>Tracheophyta</taxon>
        <taxon>Spermatophyta</taxon>
        <taxon>Magnoliopsida</taxon>
        <taxon>Liliopsida</taxon>
        <taxon>Acoraceae</taxon>
        <taxon>Acorus</taxon>
    </lineage>
</organism>
<reference evidence="2" key="1">
    <citation type="journal article" date="2023" name="Nat. Commun.">
        <title>Diploid and tetraploid genomes of Acorus and the evolution of monocots.</title>
        <authorList>
            <person name="Ma L."/>
            <person name="Liu K.W."/>
            <person name="Li Z."/>
            <person name="Hsiao Y.Y."/>
            <person name="Qi Y."/>
            <person name="Fu T."/>
            <person name="Tang G.D."/>
            <person name="Zhang D."/>
            <person name="Sun W.H."/>
            <person name="Liu D.K."/>
            <person name="Li Y."/>
            <person name="Chen G.Z."/>
            <person name="Liu X.D."/>
            <person name="Liao X.Y."/>
            <person name="Jiang Y.T."/>
            <person name="Yu X."/>
            <person name="Hao Y."/>
            <person name="Huang J."/>
            <person name="Zhao X.W."/>
            <person name="Ke S."/>
            <person name="Chen Y.Y."/>
            <person name="Wu W.L."/>
            <person name="Hsu J.L."/>
            <person name="Lin Y.F."/>
            <person name="Huang M.D."/>
            <person name="Li C.Y."/>
            <person name="Huang L."/>
            <person name="Wang Z.W."/>
            <person name="Zhao X."/>
            <person name="Zhong W.Y."/>
            <person name="Peng D.H."/>
            <person name="Ahmad S."/>
            <person name="Lan S."/>
            <person name="Zhang J.S."/>
            <person name="Tsai W.C."/>
            <person name="Van de Peer Y."/>
            <person name="Liu Z.J."/>
        </authorList>
    </citation>
    <scope>NUCLEOTIDE SEQUENCE</scope>
    <source>
        <strain evidence="2">CP</strain>
    </source>
</reference>
<dbReference type="InterPro" id="IPR032675">
    <property type="entry name" value="LRR_dom_sf"/>
</dbReference>
<name>A0AAV9DYD7_ACOCL</name>
<comment type="subcellular location">
    <subcellularLocation>
        <location evidence="1">Cell envelope</location>
    </subcellularLocation>
</comment>